<feature type="transmembrane region" description="Helical" evidence="1">
    <location>
        <begin position="551"/>
        <end position="573"/>
    </location>
</feature>
<sequence>MSQQPDATGAHFAATEQALPGTYGAHMRREVVGGHMTRTGSFPAVGQRAAEPEPPLRDQLLRDLLGERRLALGRSVSDRFWGVLGALVVTAIAAGARLWELGRPGKLVFDETYYVKEGWSLASLGFEAAWPDKPNPAFEAGDVSSYKTDEAEYVVHPPVGKWMIAIGMRLMGGAQDPMHWRIASAVIGILAVLLMVRIARRMFSSTMLGLVAGLLLAVDGEAIVHSRTGLLDQFLMFWVLVAFGCLVLDREWARRRLADRVAQIVDAGGAIGKYGPRLGFRGWRFAAAVSLGLACGVKWSGLYFVAAFCVLTVVWDMTARRTAGVERWWEDALVVDAVPAALIMLPTVVAVYIASWSAWFAHPKSYLRNWAEVNGVAPPTWWPDWGWAQGAWEAGRSLWEYHHMMWDFHTGLDSDHNYASHPLGWIVQWRPTSFYWDKYTPGQGPCPADAVSDCATAVTSLGNPLLWWLGAVAIPIVLVLAVRFRDWRGAAALTGIAAGWLPWFQYSWPLADRTIFTFYTIVFTPFVILTLVYLLAVGIERTSRRSGDRRIVCWLAAVVVVLIVGVSVLYYPIWTAMPVPYDYWQRLMVLPSWI</sequence>
<feature type="transmembrane region" description="Helical" evidence="1">
    <location>
        <begin position="465"/>
        <end position="482"/>
    </location>
</feature>
<feature type="domain" description="Glycosyltransferase RgtA/B/C/D-like" evidence="2">
    <location>
        <begin position="156"/>
        <end position="243"/>
    </location>
</feature>
<keyword evidence="1" id="KW-0472">Membrane</keyword>
<feature type="transmembrane region" description="Helical" evidence="1">
    <location>
        <begin position="300"/>
        <end position="319"/>
    </location>
</feature>
<keyword evidence="1" id="KW-0808">Transferase</keyword>
<comment type="caution">
    <text evidence="4">The sequence shown here is derived from an EMBL/GenBank/DDBJ whole genome shotgun (WGS) entry which is preliminary data.</text>
</comment>
<evidence type="ECO:0000313" key="5">
    <source>
        <dbReference type="Proteomes" id="UP001596011"/>
    </source>
</evidence>
<organism evidence="4 5">
    <name type="scientific">Promicromonospora alba</name>
    <dbReference type="NCBI Taxonomy" id="1616110"/>
    <lineage>
        <taxon>Bacteria</taxon>
        <taxon>Bacillati</taxon>
        <taxon>Actinomycetota</taxon>
        <taxon>Actinomycetes</taxon>
        <taxon>Micrococcales</taxon>
        <taxon>Promicromonosporaceae</taxon>
        <taxon>Promicromonospora</taxon>
    </lineage>
</organism>
<evidence type="ECO:0000259" key="2">
    <source>
        <dbReference type="Pfam" id="PF13231"/>
    </source>
</evidence>
<keyword evidence="5" id="KW-1185">Reference proteome</keyword>
<evidence type="ECO:0000313" key="4">
    <source>
        <dbReference type="EMBL" id="MFC4631467.1"/>
    </source>
</evidence>
<keyword evidence="1" id="KW-1133">Transmembrane helix</keyword>
<comment type="subcellular location">
    <subcellularLocation>
        <location evidence="1">Cell membrane</location>
    </subcellularLocation>
</comment>
<keyword evidence="1" id="KW-0812">Transmembrane</keyword>
<comment type="function">
    <text evidence="1">Protein O-mannosyltransferase that catalyzes the transfer of a single mannose residue from a polyprenol phospho-mannosyl lipidic donor to the hydroxyl group of selected serine and threonine residues in acceptor proteins.</text>
</comment>
<dbReference type="Proteomes" id="UP001596011">
    <property type="component" value="Unassembled WGS sequence"/>
</dbReference>
<keyword evidence="1 4" id="KW-0328">Glycosyltransferase</keyword>
<feature type="transmembrane region" description="Helical" evidence="1">
    <location>
        <begin position="230"/>
        <end position="248"/>
    </location>
</feature>
<protein>
    <recommendedName>
        <fullName evidence="1">Polyprenol-phosphate-mannose--protein mannosyltransferase</fullName>
        <ecNumber evidence="1">2.4.1.-</ecNumber>
    </recommendedName>
</protein>
<dbReference type="InterPro" id="IPR032421">
    <property type="entry name" value="PMT_4TMC"/>
</dbReference>
<dbReference type="EMBL" id="JBHSFI010000008">
    <property type="protein sequence ID" value="MFC4631467.1"/>
    <property type="molecule type" value="Genomic_DNA"/>
</dbReference>
<dbReference type="GO" id="GO:0016757">
    <property type="term" value="F:glycosyltransferase activity"/>
    <property type="evidence" value="ECO:0007669"/>
    <property type="project" value="UniProtKB-KW"/>
</dbReference>
<feature type="transmembrane region" description="Helical" evidence="1">
    <location>
        <begin position="80"/>
        <end position="99"/>
    </location>
</feature>
<dbReference type="RefSeq" id="WP_377140768.1">
    <property type="nucleotide sequence ID" value="NZ_JBHSFI010000008.1"/>
</dbReference>
<feature type="transmembrane region" description="Helical" evidence="1">
    <location>
        <begin position="340"/>
        <end position="361"/>
    </location>
</feature>
<evidence type="ECO:0000256" key="1">
    <source>
        <dbReference type="RuleBase" id="RU367007"/>
    </source>
</evidence>
<proteinExistence type="inferred from homology"/>
<dbReference type="Pfam" id="PF13231">
    <property type="entry name" value="PMT_2"/>
    <property type="match status" value="1"/>
</dbReference>
<feature type="transmembrane region" description="Helical" evidence="1">
    <location>
        <begin position="518"/>
        <end position="539"/>
    </location>
</feature>
<dbReference type="EC" id="2.4.1.-" evidence="1"/>
<evidence type="ECO:0000259" key="3">
    <source>
        <dbReference type="Pfam" id="PF16192"/>
    </source>
</evidence>
<comment type="pathway">
    <text evidence="1">Protein modification; protein glycosylation.</text>
</comment>
<dbReference type="InterPro" id="IPR038731">
    <property type="entry name" value="RgtA/B/C-like"/>
</dbReference>
<dbReference type="Pfam" id="PF16192">
    <property type="entry name" value="PMT_4TMC"/>
    <property type="match status" value="1"/>
</dbReference>
<keyword evidence="1" id="KW-1003">Cell membrane</keyword>
<dbReference type="PANTHER" id="PTHR10050">
    <property type="entry name" value="DOLICHYL-PHOSPHATE-MANNOSE--PROTEIN MANNOSYLTRANSFERASE"/>
    <property type="match status" value="1"/>
</dbReference>
<dbReference type="PANTHER" id="PTHR10050:SF46">
    <property type="entry name" value="PROTEIN O-MANNOSYL-TRANSFERASE 2"/>
    <property type="match status" value="1"/>
</dbReference>
<dbReference type="InterPro" id="IPR027005">
    <property type="entry name" value="PMT-like"/>
</dbReference>
<feature type="domain" description="Protein O-mannosyl-transferase C-terminal four TM" evidence="3">
    <location>
        <begin position="397"/>
        <end position="593"/>
    </location>
</feature>
<feature type="transmembrane region" description="Helical" evidence="1">
    <location>
        <begin position="203"/>
        <end position="224"/>
    </location>
</feature>
<reference evidence="5" key="1">
    <citation type="journal article" date="2019" name="Int. J. Syst. Evol. Microbiol.">
        <title>The Global Catalogue of Microorganisms (GCM) 10K type strain sequencing project: providing services to taxonomists for standard genome sequencing and annotation.</title>
        <authorList>
            <consortium name="The Broad Institute Genomics Platform"/>
            <consortium name="The Broad Institute Genome Sequencing Center for Infectious Disease"/>
            <person name="Wu L."/>
            <person name="Ma J."/>
        </authorList>
    </citation>
    <scope>NUCLEOTIDE SEQUENCE [LARGE SCALE GENOMIC DNA]</scope>
    <source>
        <strain evidence="5">CCUG 42722</strain>
    </source>
</reference>
<name>A0ABV9HNS9_9MICO</name>
<accession>A0ABV9HNS9</accession>
<feature type="transmembrane region" description="Helical" evidence="1">
    <location>
        <begin position="178"/>
        <end position="196"/>
    </location>
</feature>
<gene>
    <name evidence="4" type="ORF">ACFO6V_24700</name>
</gene>
<comment type="similarity">
    <text evidence="1">Belongs to the glycosyltransferase 39 family.</text>
</comment>